<evidence type="ECO:0000313" key="2">
    <source>
        <dbReference type="Proteomes" id="UP001428341"/>
    </source>
</evidence>
<proteinExistence type="predicted"/>
<name>A0AAP0M5T5_9ROSI</name>
<comment type="caution">
    <text evidence="1">The sequence shown here is derived from an EMBL/GenBank/DDBJ whole genome shotgun (WGS) entry which is preliminary data.</text>
</comment>
<organism evidence="1 2">
    <name type="scientific">Citrus x changshan-huyou</name>
    <dbReference type="NCBI Taxonomy" id="2935761"/>
    <lineage>
        <taxon>Eukaryota</taxon>
        <taxon>Viridiplantae</taxon>
        <taxon>Streptophyta</taxon>
        <taxon>Embryophyta</taxon>
        <taxon>Tracheophyta</taxon>
        <taxon>Spermatophyta</taxon>
        <taxon>Magnoliopsida</taxon>
        <taxon>eudicotyledons</taxon>
        <taxon>Gunneridae</taxon>
        <taxon>Pentapetalae</taxon>
        <taxon>rosids</taxon>
        <taxon>malvids</taxon>
        <taxon>Sapindales</taxon>
        <taxon>Rutaceae</taxon>
        <taxon>Aurantioideae</taxon>
        <taxon>Citrus</taxon>
    </lineage>
</organism>
<dbReference type="AlphaFoldDB" id="A0AAP0M5T5"/>
<dbReference type="Proteomes" id="UP001428341">
    <property type="component" value="Unassembled WGS sequence"/>
</dbReference>
<keyword evidence="2" id="KW-1185">Reference proteome</keyword>
<reference evidence="1 2" key="1">
    <citation type="submission" date="2024-05" db="EMBL/GenBank/DDBJ databases">
        <title>Haplotype-resolved chromosome-level genome assembly of Huyou (Citrus changshanensis).</title>
        <authorList>
            <person name="Miao C."/>
            <person name="Chen W."/>
            <person name="Wu Y."/>
            <person name="Wang L."/>
            <person name="Zhao S."/>
            <person name="Grierson D."/>
            <person name="Xu C."/>
            <person name="Chen K."/>
        </authorList>
    </citation>
    <scope>NUCLEOTIDE SEQUENCE [LARGE SCALE GENOMIC DNA]</scope>
    <source>
        <strain evidence="1">01-14</strain>
        <tissue evidence="1">Leaf</tissue>
    </source>
</reference>
<evidence type="ECO:0000313" key="1">
    <source>
        <dbReference type="EMBL" id="KAK9199321.1"/>
    </source>
</evidence>
<dbReference type="EMBL" id="JBCGBO010000005">
    <property type="protein sequence ID" value="KAK9199321.1"/>
    <property type="molecule type" value="Genomic_DNA"/>
</dbReference>
<sequence length="137" mass="15060">MMLRAYRARESVIPVGYLDKIITICRRKVKTSTKIRGEEKPLPLLFLLSHCRCSVSAVTAATPTPSSYCCSVFALPDLSLARPLYGGGNRTTDFRAAAADVIQVRAAATFFKFEHGDCTTRSRRRKKDGELAASSSN</sequence>
<gene>
    <name evidence="1" type="ORF">WN944_014511</name>
</gene>
<accession>A0AAP0M5T5</accession>
<protein>
    <submittedName>
        <fullName evidence="1">Uncharacterized protein</fullName>
    </submittedName>
</protein>